<evidence type="ECO:0000256" key="3">
    <source>
        <dbReference type="ARBA" id="ARBA00022617"/>
    </source>
</evidence>
<dbReference type="OrthoDB" id="4243at2759"/>
<keyword evidence="9 10" id="KW-0456">Lyase</keyword>
<evidence type="ECO:0000256" key="10">
    <source>
        <dbReference type="RuleBase" id="RU363130"/>
    </source>
</evidence>
<dbReference type="EC" id="4.4.1.17" evidence="10"/>
<dbReference type="Proteomes" id="UP000751190">
    <property type="component" value="Unassembled WGS sequence"/>
</dbReference>
<dbReference type="EMBL" id="JAGTXO010000083">
    <property type="protein sequence ID" value="KAG8457085.1"/>
    <property type="molecule type" value="Genomic_DNA"/>
</dbReference>
<evidence type="ECO:0000256" key="9">
    <source>
        <dbReference type="ARBA" id="ARBA00023239"/>
    </source>
</evidence>
<keyword evidence="7 10" id="KW-0496">Mitochondrion</keyword>
<comment type="subcellular location">
    <subcellularLocation>
        <location evidence="1 10">Mitochondrion inner membrane</location>
    </subcellularLocation>
</comment>
<dbReference type="PANTHER" id="PTHR12743">
    <property type="entry name" value="CYTOCHROME C1 HEME LYASE"/>
    <property type="match status" value="1"/>
</dbReference>
<dbReference type="GO" id="GO:0046872">
    <property type="term" value="F:metal ion binding"/>
    <property type="evidence" value="ECO:0007669"/>
    <property type="project" value="UniProtKB-KW"/>
</dbReference>
<feature type="region of interest" description="Disordered" evidence="11">
    <location>
        <begin position="270"/>
        <end position="304"/>
    </location>
</feature>
<feature type="region of interest" description="Disordered" evidence="11">
    <location>
        <begin position="1"/>
        <end position="86"/>
    </location>
</feature>
<evidence type="ECO:0000256" key="7">
    <source>
        <dbReference type="ARBA" id="ARBA00023128"/>
    </source>
</evidence>
<protein>
    <recommendedName>
        <fullName evidence="10">Holocytochrome c-type synthase</fullName>
        <ecNumber evidence="10">4.4.1.17</ecNumber>
    </recommendedName>
</protein>
<organism evidence="12 13">
    <name type="scientific">Diacronema lutheri</name>
    <name type="common">Unicellular marine alga</name>
    <name type="synonym">Monochrysis lutheri</name>
    <dbReference type="NCBI Taxonomy" id="2081491"/>
    <lineage>
        <taxon>Eukaryota</taxon>
        <taxon>Haptista</taxon>
        <taxon>Haptophyta</taxon>
        <taxon>Pavlovophyceae</taxon>
        <taxon>Pavlovales</taxon>
        <taxon>Pavlovaceae</taxon>
        <taxon>Diacronema</taxon>
    </lineage>
</organism>
<evidence type="ECO:0000256" key="5">
    <source>
        <dbReference type="ARBA" id="ARBA00022792"/>
    </source>
</evidence>
<evidence type="ECO:0000256" key="6">
    <source>
        <dbReference type="ARBA" id="ARBA00023004"/>
    </source>
</evidence>
<keyword evidence="5 10" id="KW-0999">Mitochondrion inner membrane</keyword>
<sequence length="393" mass="41307">MGTSQSSSGSKNGSSTGASQSSSLSGGCPVRAPGISRAADAPTAALQGGCPVRAPGGQGAPAGGLDPTNMMPPPNQQPAPGQSRTLSVERVESTIPQADGASRWVYPSPQMFYNALMRKGKAEGGEEDHMDAVVAIHNNMNERTWKAVLEWEKRHYDECKHPTLARFMGRPTELSVEARTRYWLTGQLPFDRHDWFVNRCGRKVRYVIDYYDVPSQQEHDELPHLADTSAVKSIELVVRPALDSAEAAADRAAVALGDATAALRARTGLPAATSPQRAQADHDGGESHTSAASPAASPAASSAGGPLGALREACRAQFDAVGACEGDEACAHAHLGLVLCMAKQVCEADAARFEKALNAEGAAADEERGAAFGRMQECLSKYAADSRKRGGAA</sequence>
<comment type="caution">
    <text evidence="12">The sequence shown here is derived from an EMBL/GenBank/DDBJ whole genome shotgun (WGS) entry which is preliminary data.</text>
</comment>
<keyword evidence="6 10" id="KW-0408">Iron</keyword>
<dbReference type="PROSITE" id="PS00822">
    <property type="entry name" value="CYTO_HEME_LYASE_2"/>
    <property type="match status" value="1"/>
</dbReference>
<keyword evidence="8 10" id="KW-0472">Membrane</keyword>
<dbReference type="PANTHER" id="PTHR12743:SF0">
    <property type="entry name" value="HOLOCYTOCHROME C-TYPE SYNTHASE"/>
    <property type="match status" value="1"/>
</dbReference>
<evidence type="ECO:0000256" key="11">
    <source>
        <dbReference type="SAM" id="MobiDB-lite"/>
    </source>
</evidence>
<reference evidence="12" key="1">
    <citation type="submission" date="2021-05" db="EMBL/GenBank/DDBJ databases">
        <title>The genome of the haptophyte Pavlova lutheri (Diacronema luteri, Pavlovales) - a model for lipid biosynthesis in eukaryotic algae.</title>
        <authorList>
            <person name="Hulatt C.J."/>
            <person name="Posewitz M.C."/>
        </authorList>
    </citation>
    <scope>NUCLEOTIDE SEQUENCE</scope>
    <source>
        <strain evidence="12">NIVA-4/92</strain>
    </source>
</reference>
<proteinExistence type="inferred from homology"/>
<dbReference type="Pfam" id="PF01265">
    <property type="entry name" value="Cyto_heme_lyase"/>
    <property type="match status" value="1"/>
</dbReference>
<dbReference type="PROSITE" id="PS00821">
    <property type="entry name" value="CYTO_HEME_LYASE_1"/>
    <property type="match status" value="1"/>
</dbReference>
<gene>
    <name evidence="12" type="ORF">KFE25_009845</name>
</gene>
<comment type="catalytic activity">
    <reaction evidence="10">
        <text>holo-[cytochrome c] = apo-[cytochrome c] + heme b</text>
        <dbReference type="Rhea" id="RHEA:22648"/>
        <dbReference type="Rhea" id="RHEA-COMP:10725"/>
        <dbReference type="Rhea" id="RHEA-COMP:10726"/>
        <dbReference type="ChEBI" id="CHEBI:29950"/>
        <dbReference type="ChEBI" id="CHEBI:60344"/>
        <dbReference type="ChEBI" id="CHEBI:83739"/>
        <dbReference type="EC" id="4.4.1.17"/>
    </reaction>
</comment>
<dbReference type="GO" id="GO:0005743">
    <property type="term" value="C:mitochondrial inner membrane"/>
    <property type="evidence" value="ECO:0007669"/>
    <property type="project" value="UniProtKB-SubCell"/>
</dbReference>
<feature type="compositionally biased region" description="Low complexity" evidence="11">
    <location>
        <begin position="1"/>
        <end position="27"/>
    </location>
</feature>
<accession>A0A8J6C476</accession>
<evidence type="ECO:0000313" key="13">
    <source>
        <dbReference type="Proteomes" id="UP000751190"/>
    </source>
</evidence>
<evidence type="ECO:0000256" key="4">
    <source>
        <dbReference type="ARBA" id="ARBA00022723"/>
    </source>
</evidence>
<evidence type="ECO:0000256" key="1">
    <source>
        <dbReference type="ARBA" id="ARBA00004273"/>
    </source>
</evidence>
<evidence type="ECO:0000256" key="2">
    <source>
        <dbReference type="ARBA" id="ARBA00007255"/>
    </source>
</evidence>
<keyword evidence="13" id="KW-1185">Reference proteome</keyword>
<keyword evidence="3 10" id="KW-0349">Heme</keyword>
<dbReference type="OMA" id="PVQHDKK"/>
<evidence type="ECO:0000313" key="12">
    <source>
        <dbReference type="EMBL" id="KAG8457085.1"/>
    </source>
</evidence>
<dbReference type="AlphaFoldDB" id="A0A8J6C476"/>
<comment type="similarity">
    <text evidence="2 10">Belongs to the cytochrome c-type heme lyase family.</text>
</comment>
<keyword evidence="4 10" id="KW-0479">Metal-binding</keyword>
<feature type="compositionally biased region" description="Low complexity" evidence="11">
    <location>
        <begin position="290"/>
        <end position="304"/>
    </location>
</feature>
<name>A0A8J6C476_DIALT</name>
<dbReference type="InterPro" id="IPR000511">
    <property type="entry name" value="Holocyt_c/c1_synthase"/>
</dbReference>
<comment type="function">
    <text evidence="10">Lyase that catalyzes the covalent linking of the heme group to the cytochrome C apoprotein to produce the mature functional cytochrome.</text>
</comment>
<dbReference type="GO" id="GO:0004408">
    <property type="term" value="F:holocytochrome-c synthase activity"/>
    <property type="evidence" value="ECO:0007669"/>
    <property type="project" value="UniProtKB-EC"/>
</dbReference>
<evidence type="ECO:0000256" key="8">
    <source>
        <dbReference type="ARBA" id="ARBA00023136"/>
    </source>
</evidence>